<keyword evidence="8" id="KW-0560">Oxidoreductase</keyword>
<evidence type="ECO:0000256" key="6">
    <source>
        <dbReference type="ARBA" id="ARBA00022729"/>
    </source>
</evidence>
<evidence type="ECO:0000256" key="3">
    <source>
        <dbReference type="ARBA" id="ARBA00005466"/>
    </source>
</evidence>
<evidence type="ECO:0000256" key="2">
    <source>
        <dbReference type="ARBA" id="ARBA00004913"/>
    </source>
</evidence>
<evidence type="ECO:0000259" key="11">
    <source>
        <dbReference type="PROSITE" id="PS51387"/>
    </source>
</evidence>
<feature type="signal peptide" evidence="10">
    <location>
        <begin position="1"/>
        <end position="22"/>
    </location>
</feature>
<comment type="cofactor">
    <cofactor evidence="1">
        <name>FAD</name>
        <dbReference type="ChEBI" id="CHEBI:57692"/>
    </cofactor>
</comment>
<dbReference type="Gene3D" id="3.40.462.20">
    <property type="match status" value="1"/>
</dbReference>
<organism evidence="12 13">
    <name type="scientific">Perilla frutescens var. hirtella</name>
    <name type="common">Perilla citriodora</name>
    <name type="synonym">Perilla setoyensis</name>
    <dbReference type="NCBI Taxonomy" id="608512"/>
    <lineage>
        <taxon>Eukaryota</taxon>
        <taxon>Viridiplantae</taxon>
        <taxon>Streptophyta</taxon>
        <taxon>Embryophyta</taxon>
        <taxon>Tracheophyta</taxon>
        <taxon>Spermatophyta</taxon>
        <taxon>Magnoliopsida</taxon>
        <taxon>eudicotyledons</taxon>
        <taxon>Gunneridae</taxon>
        <taxon>Pentapetalae</taxon>
        <taxon>asterids</taxon>
        <taxon>lamiids</taxon>
        <taxon>Lamiales</taxon>
        <taxon>Lamiaceae</taxon>
        <taxon>Nepetoideae</taxon>
        <taxon>Elsholtzieae</taxon>
        <taxon>Perilla</taxon>
    </lineage>
</organism>
<keyword evidence="9" id="KW-0325">Glycoprotein</keyword>
<dbReference type="PANTHER" id="PTHR32448">
    <property type="entry name" value="OS08G0158400 PROTEIN"/>
    <property type="match status" value="1"/>
</dbReference>
<dbReference type="InterPro" id="IPR016167">
    <property type="entry name" value="FAD-bd_PCMH_sub1"/>
</dbReference>
<evidence type="ECO:0000256" key="8">
    <source>
        <dbReference type="ARBA" id="ARBA00023002"/>
    </source>
</evidence>
<dbReference type="InterPro" id="IPR006094">
    <property type="entry name" value="Oxid_FAD_bind_N"/>
</dbReference>
<dbReference type="EMBL" id="SDAM02000150">
    <property type="protein sequence ID" value="KAH6827383.1"/>
    <property type="molecule type" value="Genomic_DNA"/>
</dbReference>
<comment type="pathway">
    <text evidence="2">Alkaloid biosynthesis.</text>
</comment>
<dbReference type="InterPro" id="IPR016166">
    <property type="entry name" value="FAD-bd_PCMH"/>
</dbReference>
<dbReference type="SUPFAM" id="SSF56176">
    <property type="entry name" value="FAD-binding/transporter-associated domain-like"/>
    <property type="match status" value="1"/>
</dbReference>
<name>A0AAD4J550_PERFH</name>
<dbReference type="Pfam" id="PF08031">
    <property type="entry name" value="BBE"/>
    <property type="match status" value="1"/>
</dbReference>
<keyword evidence="13" id="KW-1185">Reference proteome</keyword>
<dbReference type="Gene3D" id="3.30.43.10">
    <property type="entry name" value="Uridine Diphospho-n-acetylenolpyruvylglucosamine Reductase, domain 2"/>
    <property type="match status" value="1"/>
</dbReference>
<feature type="chain" id="PRO_5041903172" description="FAD-binding PCMH-type domain-containing protein" evidence="10">
    <location>
        <begin position="23"/>
        <end position="533"/>
    </location>
</feature>
<dbReference type="InterPro" id="IPR016169">
    <property type="entry name" value="FAD-bd_PCMH_sub2"/>
</dbReference>
<comment type="caution">
    <text evidence="12">The sequence shown here is derived from an EMBL/GenBank/DDBJ whole genome shotgun (WGS) entry which is preliminary data.</text>
</comment>
<evidence type="ECO:0000256" key="7">
    <source>
        <dbReference type="ARBA" id="ARBA00022827"/>
    </source>
</evidence>
<dbReference type="InterPro" id="IPR006093">
    <property type="entry name" value="Oxy_OxRdtase_FAD_BS"/>
</dbReference>
<evidence type="ECO:0000256" key="9">
    <source>
        <dbReference type="ARBA" id="ARBA00023180"/>
    </source>
</evidence>
<dbReference type="PROSITE" id="PS51387">
    <property type="entry name" value="FAD_PCMH"/>
    <property type="match status" value="1"/>
</dbReference>
<accession>A0AAD4J550</accession>
<keyword evidence="7" id="KW-0274">FAD</keyword>
<evidence type="ECO:0000313" key="13">
    <source>
        <dbReference type="Proteomes" id="UP001190926"/>
    </source>
</evidence>
<dbReference type="InterPro" id="IPR012951">
    <property type="entry name" value="BBE"/>
</dbReference>
<evidence type="ECO:0000313" key="12">
    <source>
        <dbReference type="EMBL" id="KAH6827383.1"/>
    </source>
</evidence>
<dbReference type="GO" id="GO:0016491">
    <property type="term" value="F:oxidoreductase activity"/>
    <property type="evidence" value="ECO:0007669"/>
    <property type="project" value="UniProtKB-KW"/>
</dbReference>
<protein>
    <recommendedName>
        <fullName evidence="11">FAD-binding PCMH-type domain-containing protein</fullName>
    </recommendedName>
</protein>
<evidence type="ECO:0000256" key="4">
    <source>
        <dbReference type="ARBA" id="ARBA00022589"/>
    </source>
</evidence>
<dbReference type="Pfam" id="PF01565">
    <property type="entry name" value="FAD_binding_4"/>
    <property type="match status" value="1"/>
</dbReference>
<sequence length="533" mass="60473">MASHMLQHVLFFLPILLGFCTAQQENFAQCISNHSSKEDTKTSNHIYSPNSISYFNLLQSTQQNPRWLNVTSLRPKFIVTPTTYNEIKTTIVCAKQQGLQIRVRSGGHDYEGLSYASKTPFVLIDLINLRSITLDMHEETSWVQTGATLGELYYNIAQKSNVHGFPAGLYPSVGVGGHFSGGGLGTMLRKYGLAADNIIDAKFMNARGQILDRESMEEDLFWAIRGGGGASFGVILAWKIKLIRVPPVVTVFTIGKNLDEEGVDLVNKWQHIATTLPDDLFIRILLLNNNKNNNNNNSNNRDQRKTAHASFNSLYLGKGKELLALMNTSFPELGLHESDCTEMSWINSTLYFSEHQHQPLEVLLNRTLFDDSFKGKSDFLHKPLPKSVYQGINERLVRVQDGTTLMIIDPFGGKMDEIQENEIPFPHRKGNLFNVQYLAKWSVGGESKKHFDWMNEMYEFMEPHVSSSPRAAYFNYRDLDIGSNKLQRNTSYEEAAIWGTKYFKGNFEKLAKVKKMVDPDNFFRDQQSIPPIS</sequence>
<dbReference type="Proteomes" id="UP001190926">
    <property type="component" value="Unassembled WGS sequence"/>
</dbReference>
<dbReference type="GO" id="GO:0071949">
    <property type="term" value="F:FAD binding"/>
    <property type="evidence" value="ECO:0007669"/>
    <property type="project" value="InterPro"/>
</dbReference>
<keyword evidence="4" id="KW-0017">Alkaloid metabolism</keyword>
<keyword evidence="6 10" id="KW-0732">Signal</keyword>
<proteinExistence type="inferred from homology"/>
<evidence type="ECO:0000256" key="5">
    <source>
        <dbReference type="ARBA" id="ARBA00022630"/>
    </source>
</evidence>
<feature type="domain" description="FAD-binding PCMH-type" evidence="11">
    <location>
        <begin position="71"/>
        <end position="245"/>
    </location>
</feature>
<dbReference type="Gene3D" id="3.30.465.10">
    <property type="match status" value="1"/>
</dbReference>
<keyword evidence="5" id="KW-0285">Flavoprotein</keyword>
<gene>
    <name evidence="12" type="ORF">C2S53_016084</name>
</gene>
<dbReference type="InterPro" id="IPR036318">
    <property type="entry name" value="FAD-bd_PCMH-like_sf"/>
</dbReference>
<comment type="similarity">
    <text evidence="3">Belongs to the oxygen-dependent FAD-linked oxidoreductase family.</text>
</comment>
<dbReference type="PROSITE" id="PS00862">
    <property type="entry name" value="OX2_COVAL_FAD"/>
    <property type="match status" value="1"/>
</dbReference>
<evidence type="ECO:0000256" key="1">
    <source>
        <dbReference type="ARBA" id="ARBA00001974"/>
    </source>
</evidence>
<reference evidence="12 13" key="1">
    <citation type="journal article" date="2021" name="Nat. Commun.">
        <title>Incipient diploidization of the medicinal plant Perilla within 10,000 years.</title>
        <authorList>
            <person name="Zhang Y."/>
            <person name="Shen Q."/>
            <person name="Leng L."/>
            <person name="Zhang D."/>
            <person name="Chen S."/>
            <person name="Shi Y."/>
            <person name="Ning Z."/>
            <person name="Chen S."/>
        </authorList>
    </citation>
    <scope>NUCLEOTIDE SEQUENCE [LARGE SCALE GENOMIC DNA]</scope>
    <source>
        <strain evidence="13">cv. PC099</strain>
    </source>
</reference>
<dbReference type="AlphaFoldDB" id="A0AAD4J550"/>
<evidence type="ECO:0000256" key="10">
    <source>
        <dbReference type="SAM" id="SignalP"/>
    </source>
</evidence>